<dbReference type="EMBL" id="QSSQ01000014">
    <property type="protein sequence ID" value="RGM03407.1"/>
    <property type="molecule type" value="Genomic_DNA"/>
</dbReference>
<accession>A0A174SRM1</accession>
<evidence type="ECO:0000313" key="7">
    <source>
        <dbReference type="Proteomes" id="UP000434223"/>
    </source>
</evidence>
<reference evidence="2 7" key="2">
    <citation type="submission" date="2019-09" db="EMBL/GenBank/DDBJ databases">
        <title>Draft genome sequencing of Hungatella hathewayi 123Y-2.</title>
        <authorList>
            <person name="Lv Q."/>
            <person name="Li S."/>
        </authorList>
    </citation>
    <scope>NUCLEOTIDE SEQUENCE [LARGE SCALE GENOMIC DNA]</scope>
    <source>
        <strain evidence="2 7">123Y-2</strain>
    </source>
</reference>
<dbReference type="AlphaFoldDB" id="A0A174SRM1"/>
<reference evidence="5 6" key="1">
    <citation type="submission" date="2018-08" db="EMBL/GenBank/DDBJ databases">
        <title>A genome reference for cultivated species of the human gut microbiota.</title>
        <authorList>
            <person name="Zou Y."/>
            <person name="Xue W."/>
            <person name="Luo G."/>
        </authorList>
    </citation>
    <scope>NUCLEOTIDE SEQUENCE [LARGE SCALE GENOMIC DNA]</scope>
    <source>
        <strain evidence="4 5">TF05-11AC</strain>
        <strain evidence="3 6">TM09-12</strain>
    </source>
</reference>
<evidence type="ECO:0000256" key="1">
    <source>
        <dbReference type="SAM" id="MobiDB-lite"/>
    </source>
</evidence>
<sequence>MKKIFTCYWTRKVGILFFVVVLLMMAGMVGVGLLNAQKGSKPEQQEQEHPEQKQSVQKQVSVAEAEELPRFKSDTAPEDCLICNGGKETLFTWYFGQENVGFISLNTFRLSCVEINRYDDHKKLIEEPVKGSSSHIMSTGNDGFMSYVSEDPNRGYAHASLTFNNDEVLDLKKAGKFLCTDCLNRVMSKSWSDEPYGIGVIDFKTKDIRLLEPDITAFIFNDYYVSCDLREKRGEDSSAEMDLLIFYCPERYKK</sequence>
<organism evidence="3 6">
    <name type="scientific">Hungatella hathewayi</name>
    <dbReference type="NCBI Taxonomy" id="154046"/>
    <lineage>
        <taxon>Bacteria</taxon>
        <taxon>Bacillati</taxon>
        <taxon>Bacillota</taxon>
        <taxon>Clostridia</taxon>
        <taxon>Lachnospirales</taxon>
        <taxon>Lachnospiraceae</taxon>
        <taxon>Hungatella</taxon>
    </lineage>
</organism>
<name>A0A174SRM1_9FIRM</name>
<evidence type="ECO:0000313" key="3">
    <source>
        <dbReference type="EMBL" id="RGJ00340.1"/>
    </source>
</evidence>
<dbReference type="Proteomes" id="UP000434223">
    <property type="component" value="Unassembled WGS sequence"/>
</dbReference>
<evidence type="ECO:0000313" key="2">
    <source>
        <dbReference type="EMBL" id="MUB66391.1"/>
    </source>
</evidence>
<evidence type="ECO:0000313" key="4">
    <source>
        <dbReference type="EMBL" id="RGM03407.1"/>
    </source>
</evidence>
<gene>
    <name evidence="4" type="ORF">DXC39_15400</name>
    <name evidence="3" type="ORF">DXD79_21200</name>
    <name evidence="2" type="ORF">GNE07_25560</name>
</gene>
<dbReference type="Proteomes" id="UP000261257">
    <property type="component" value="Unassembled WGS sequence"/>
</dbReference>
<dbReference type="EMBL" id="QSON01000011">
    <property type="protein sequence ID" value="RGJ00340.1"/>
    <property type="molecule type" value="Genomic_DNA"/>
</dbReference>
<evidence type="ECO:0000313" key="5">
    <source>
        <dbReference type="Proteomes" id="UP000261257"/>
    </source>
</evidence>
<dbReference type="OrthoDB" id="1957754at2"/>
<comment type="caution">
    <text evidence="3">The sequence shown here is derived from an EMBL/GenBank/DDBJ whole genome shotgun (WGS) entry which is preliminary data.</text>
</comment>
<dbReference type="Proteomes" id="UP000263014">
    <property type="component" value="Unassembled WGS sequence"/>
</dbReference>
<evidence type="ECO:0000313" key="6">
    <source>
        <dbReference type="Proteomes" id="UP000263014"/>
    </source>
</evidence>
<dbReference type="RefSeq" id="WP_055650226.1">
    <property type="nucleotide sequence ID" value="NZ_CABJBJ010000033.1"/>
</dbReference>
<proteinExistence type="predicted"/>
<protein>
    <submittedName>
        <fullName evidence="3">Uncharacterized protein</fullName>
    </submittedName>
</protein>
<dbReference type="EMBL" id="WNME01000025">
    <property type="protein sequence ID" value="MUB66391.1"/>
    <property type="molecule type" value="Genomic_DNA"/>
</dbReference>
<feature type="region of interest" description="Disordered" evidence="1">
    <location>
        <begin position="40"/>
        <end position="59"/>
    </location>
</feature>
<feature type="compositionally biased region" description="Basic and acidic residues" evidence="1">
    <location>
        <begin position="40"/>
        <end position="52"/>
    </location>
</feature>